<reference evidence="3 4" key="1">
    <citation type="submission" date="2013-05" db="EMBL/GenBank/DDBJ databases">
        <title>Genome assembly of Chondromyces apiculatus DSM 436.</title>
        <authorList>
            <person name="Sharma G."/>
            <person name="Khatri I."/>
            <person name="Kaur C."/>
            <person name="Mayilraj S."/>
            <person name="Subramanian S."/>
        </authorList>
    </citation>
    <scope>NUCLEOTIDE SEQUENCE [LARGE SCALE GENOMIC DNA]</scope>
    <source>
        <strain evidence="3 4">DSM 436</strain>
    </source>
</reference>
<dbReference type="AlphaFoldDB" id="A0A017SYB2"/>
<dbReference type="Gene3D" id="3.30.70.1430">
    <property type="entry name" value="Multidrug efflux transporter AcrB pore domain"/>
    <property type="match status" value="2"/>
</dbReference>
<dbReference type="GO" id="GO:0042910">
    <property type="term" value="F:xenobiotic transmembrane transporter activity"/>
    <property type="evidence" value="ECO:0007669"/>
    <property type="project" value="TreeGrafter"/>
</dbReference>
<keyword evidence="2" id="KW-1133">Transmembrane helix</keyword>
<accession>A0A017SYB2</accession>
<evidence type="ECO:0000313" key="3">
    <source>
        <dbReference type="EMBL" id="EYF01948.1"/>
    </source>
</evidence>
<evidence type="ECO:0000256" key="1">
    <source>
        <dbReference type="SAM" id="MobiDB-lite"/>
    </source>
</evidence>
<keyword evidence="2" id="KW-0472">Membrane</keyword>
<dbReference type="PANTHER" id="PTHR32063">
    <property type="match status" value="1"/>
</dbReference>
<dbReference type="eggNOG" id="COG3696">
    <property type="taxonomic scope" value="Bacteria"/>
</dbReference>
<gene>
    <name evidence="3" type="ORF">CAP_7566</name>
</gene>
<dbReference type="RefSeq" id="WP_231511838.1">
    <property type="nucleotide sequence ID" value="NZ_ASRX01000068.1"/>
</dbReference>
<proteinExistence type="predicted"/>
<feature type="transmembrane region" description="Helical" evidence="2">
    <location>
        <begin position="533"/>
        <end position="553"/>
    </location>
</feature>
<feature type="transmembrane region" description="Helical" evidence="2">
    <location>
        <begin position="362"/>
        <end position="382"/>
    </location>
</feature>
<dbReference type="Gene3D" id="1.20.1640.10">
    <property type="entry name" value="Multidrug efflux transporter AcrB transmembrane domain"/>
    <property type="match status" value="2"/>
</dbReference>
<feature type="transmembrane region" description="Helical" evidence="2">
    <location>
        <begin position="338"/>
        <end position="355"/>
    </location>
</feature>
<feature type="transmembrane region" description="Helical" evidence="2">
    <location>
        <begin position="441"/>
        <end position="459"/>
    </location>
</feature>
<dbReference type="Gene3D" id="3.30.70.1320">
    <property type="entry name" value="Multidrug efflux transporter AcrB pore domain like"/>
    <property type="match status" value="1"/>
</dbReference>
<dbReference type="InterPro" id="IPR027463">
    <property type="entry name" value="AcrB_DN_DC_subdom"/>
</dbReference>
<feature type="transmembrane region" description="Helical" evidence="2">
    <location>
        <begin position="861"/>
        <end position="878"/>
    </location>
</feature>
<organism evidence="3 4">
    <name type="scientific">Chondromyces apiculatus DSM 436</name>
    <dbReference type="NCBI Taxonomy" id="1192034"/>
    <lineage>
        <taxon>Bacteria</taxon>
        <taxon>Pseudomonadati</taxon>
        <taxon>Myxococcota</taxon>
        <taxon>Polyangia</taxon>
        <taxon>Polyangiales</taxon>
        <taxon>Polyangiaceae</taxon>
        <taxon>Chondromyces</taxon>
    </lineage>
</organism>
<dbReference type="SUPFAM" id="SSF82714">
    <property type="entry name" value="Multidrug efflux transporter AcrB TolC docking domain, DN and DC subdomains"/>
    <property type="match status" value="2"/>
</dbReference>
<keyword evidence="2" id="KW-0812">Transmembrane</keyword>
<feature type="region of interest" description="Disordered" evidence="1">
    <location>
        <begin position="1023"/>
        <end position="1046"/>
    </location>
</feature>
<dbReference type="Gene3D" id="3.30.70.1440">
    <property type="entry name" value="Multidrug efflux transporter AcrB pore domain"/>
    <property type="match status" value="1"/>
</dbReference>
<feature type="transmembrane region" description="Helical" evidence="2">
    <location>
        <begin position="995"/>
        <end position="1017"/>
    </location>
</feature>
<dbReference type="GO" id="GO:0005886">
    <property type="term" value="C:plasma membrane"/>
    <property type="evidence" value="ECO:0007669"/>
    <property type="project" value="TreeGrafter"/>
</dbReference>
<dbReference type="SUPFAM" id="SSF82693">
    <property type="entry name" value="Multidrug efflux transporter AcrB pore domain, PN1, PN2, PC1 and PC2 subdomains"/>
    <property type="match status" value="2"/>
</dbReference>
<dbReference type="STRING" id="1192034.CAP_7566"/>
<protein>
    <submittedName>
        <fullName evidence="3">Cobalt-zinc-cadmium resistance protein CzcA / Cation efflux system protein CusA</fullName>
    </submittedName>
</protein>
<dbReference type="Pfam" id="PF00873">
    <property type="entry name" value="ACR_tran"/>
    <property type="match status" value="1"/>
</dbReference>
<dbReference type="InterPro" id="IPR001036">
    <property type="entry name" value="Acrflvin-R"/>
</dbReference>
<feature type="transmembrane region" description="Helical" evidence="2">
    <location>
        <begin position="471"/>
        <end position="497"/>
    </location>
</feature>
<evidence type="ECO:0000256" key="2">
    <source>
        <dbReference type="SAM" id="Phobius"/>
    </source>
</evidence>
<dbReference type="PRINTS" id="PR00702">
    <property type="entry name" value="ACRIFLAVINRP"/>
</dbReference>
<sequence length="1046" mass="110222">MMRALVELCLQRRVVVLGLALVLLVLGIQRVRHIPVDVFPEFAPPRVEVQTEAPGLSSQEVEVLVTTPIERALQGVPFVQALRSKSVSGLSSVVLLFAQSADVLEVRQLVQERLTRAASQLPAVALPPVMMAPVSSTSRIMKIGLTSATKDQMALTDLARFVVRPRLLSIAGVANVAIWGERPRQLQVVVDPARLRASGVRLEEVVETTRSAVVPAGGGFIDTPQQRLGVAVHPAAVTTAQLAEASVPRPRLVTIPLGEIASVREGSAPPIGDAVVNDTAGLLLIVEKQPWGNTLEVTRDVEAALAALRPAMPGVDVDPAIFRPASFVERALHNLGEALLIGCLLVILVLGAFLYDLRTAFISVIAIPTSLLAAAVIMNAVFGTVDTMTLAGLAVALGEVVDDAIIDVENVLRRLDLERASPSPRPTLVVVLEASLEVRSAVVHATAIVILVFLPVFFLDGLAGAFFRPLAGAYVLAILASLVVALTITPALCLLLLPGAGGAPRAHRTSPVAAALTHAAMPAIRWSVARPRVALVTTLGAFLAAGLAATSLGESFLPDFRENDFLMHWVAKPGTSLEELQRTALRASKELRGIPGVHHFGAHLGRAEAADEVVGANFAELWISVDPEVDLAATTAEVQRVVDGYPGLQRDVQTYLHERMKEVLSGGSGSIVVRIQGHNLDALRSEAALVASTLATVEGTINIKVEPQVLVPQIDVRLRQDALARAGLSALDVQALLRTVLQGTRVGEVTDAGMLREVVVVGEPRLRTDIAALQNLVLVSPLGVEARLGDLAHITLGDAPNVVQHEGGQRRIDISCDASGRDLGAVARNVQDKVVALTMTPGHHAEVLGEYAARTTAQQRLALLSTVALLGIFLVLQLEFQTFRLTLLVFATLPLALVGGIAAVLLTGAVVSLGSLVGFVTVLGIAARNGVMLVSHFQHLEREEGVPFGAELVLRGVRERLTPIAMTALATGLALIPLVAAGARPGHEIEQPMAVVILGGLVSSTLLNVFAVPCAYLRFSRPTGSGAPAPDQPSPSRTSVGSSLSA</sequence>
<dbReference type="Proteomes" id="UP000019678">
    <property type="component" value="Unassembled WGS sequence"/>
</dbReference>
<keyword evidence="4" id="KW-1185">Reference proteome</keyword>
<comment type="caution">
    <text evidence="3">The sequence shown here is derived from an EMBL/GenBank/DDBJ whole genome shotgun (WGS) entry which is preliminary data.</text>
</comment>
<dbReference type="EMBL" id="ASRX01000068">
    <property type="protein sequence ID" value="EYF01948.1"/>
    <property type="molecule type" value="Genomic_DNA"/>
</dbReference>
<dbReference type="Gene3D" id="3.30.2090.10">
    <property type="entry name" value="Multidrug efflux transporter AcrB TolC docking domain, DN and DC subdomains"/>
    <property type="match status" value="2"/>
</dbReference>
<name>A0A017SYB2_9BACT</name>
<feature type="compositionally biased region" description="Polar residues" evidence="1">
    <location>
        <begin position="1034"/>
        <end position="1046"/>
    </location>
</feature>
<evidence type="ECO:0000313" key="4">
    <source>
        <dbReference type="Proteomes" id="UP000019678"/>
    </source>
</evidence>
<dbReference type="SUPFAM" id="SSF82866">
    <property type="entry name" value="Multidrug efflux transporter AcrB transmembrane domain"/>
    <property type="match status" value="2"/>
</dbReference>
<dbReference type="PANTHER" id="PTHR32063:SF4">
    <property type="entry name" value="SLR6043 PROTEIN"/>
    <property type="match status" value="1"/>
</dbReference>
<feature type="transmembrane region" description="Helical" evidence="2">
    <location>
        <begin position="964"/>
        <end position="983"/>
    </location>
</feature>